<name>A0ABS0NLX0_9ACTN</name>
<reference evidence="2 3" key="1">
    <citation type="submission" date="2020-09" db="EMBL/GenBank/DDBJ databases">
        <title>Biosynthesis of the nuclear factor of activated T cells inhibitor NFAT-133 and its congeners in Streptomyces pactum.</title>
        <authorList>
            <person name="Zhou W."/>
            <person name="Posri P."/>
            <person name="Abugrain M.E."/>
            <person name="Weisberg A.J."/>
            <person name="Chang J.H."/>
            <person name="Mahmud T."/>
        </authorList>
    </citation>
    <scope>NUCLEOTIDE SEQUENCE [LARGE SCALE GENOMIC DNA]</scope>
    <source>
        <strain evidence="2 3">ATCC 27456</strain>
    </source>
</reference>
<keyword evidence="3" id="KW-1185">Reference proteome</keyword>
<evidence type="ECO:0000256" key="1">
    <source>
        <dbReference type="SAM" id="MobiDB-lite"/>
    </source>
</evidence>
<dbReference type="EMBL" id="JACYXC010000001">
    <property type="protein sequence ID" value="MBH5336195.1"/>
    <property type="molecule type" value="Genomic_DNA"/>
</dbReference>
<protein>
    <submittedName>
        <fullName evidence="2">Uncharacterized protein</fullName>
    </submittedName>
</protein>
<organism evidence="2 3">
    <name type="scientific">Streptomyces pactum</name>
    <dbReference type="NCBI Taxonomy" id="68249"/>
    <lineage>
        <taxon>Bacteria</taxon>
        <taxon>Bacillati</taxon>
        <taxon>Actinomycetota</taxon>
        <taxon>Actinomycetes</taxon>
        <taxon>Kitasatosporales</taxon>
        <taxon>Streptomycetaceae</taxon>
        <taxon>Streptomyces</taxon>
    </lineage>
</organism>
<feature type="compositionally biased region" description="Basic and acidic residues" evidence="1">
    <location>
        <begin position="1"/>
        <end position="10"/>
    </location>
</feature>
<dbReference type="Proteomes" id="UP000807371">
    <property type="component" value="Unassembled WGS sequence"/>
</dbReference>
<proteinExistence type="predicted"/>
<sequence>MGEEQHEVQERSGGYGEAEGAPAANGVPEDGVPLVRSGGPAVHFRNR</sequence>
<evidence type="ECO:0000313" key="3">
    <source>
        <dbReference type="Proteomes" id="UP000807371"/>
    </source>
</evidence>
<comment type="caution">
    <text evidence="2">The sequence shown here is derived from an EMBL/GenBank/DDBJ whole genome shotgun (WGS) entry which is preliminary data.</text>
</comment>
<accession>A0ABS0NLX0</accession>
<dbReference type="RefSeq" id="WP_197989637.1">
    <property type="nucleotide sequence ID" value="NZ_JACYXC010000001.1"/>
</dbReference>
<feature type="region of interest" description="Disordered" evidence="1">
    <location>
        <begin position="1"/>
        <end position="47"/>
    </location>
</feature>
<evidence type="ECO:0000313" key="2">
    <source>
        <dbReference type="EMBL" id="MBH5336195.1"/>
    </source>
</evidence>
<gene>
    <name evidence="2" type="ORF">IHE55_15930</name>
</gene>